<keyword evidence="2" id="KW-0805">Transcription regulation</keyword>
<dbReference type="SUPFAM" id="SSF88946">
    <property type="entry name" value="Sigma2 domain of RNA polymerase sigma factors"/>
    <property type="match status" value="1"/>
</dbReference>
<dbReference type="PANTHER" id="PTHR43133">
    <property type="entry name" value="RNA POLYMERASE ECF-TYPE SIGMA FACTO"/>
    <property type="match status" value="1"/>
</dbReference>
<dbReference type="InterPro" id="IPR014284">
    <property type="entry name" value="RNA_pol_sigma-70_dom"/>
</dbReference>
<evidence type="ECO:0000313" key="5">
    <source>
        <dbReference type="EMBL" id="STD53394.1"/>
    </source>
</evidence>
<dbReference type="InterPro" id="IPR013325">
    <property type="entry name" value="RNA_pol_sigma_r2"/>
</dbReference>
<dbReference type="EMBL" id="UFXS01000001">
    <property type="protein sequence ID" value="STD53394.1"/>
    <property type="molecule type" value="Genomic_DNA"/>
</dbReference>
<gene>
    <name evidence="5" type="ORF">NCTC13456_00472</name>
</gene>
<protein>
    <submittedName>
        <fullName evidence="5">RNA polymerase sigma factor</fullName>
    </submittedName>
</protein>
<reference evidence="5 6" key="1">
    <citation type="submission" date="2018-06" db="EMBL/GenBank/DDBJ databases">
        <authorList>
            <consortium name="Pathogen Informatics"/>
            <person name="Doyle S."/>
        </authorList>
    </citation>
    <scope>NUCLEOTIDE SEQUENCE [LARGE SCALE GENOMIC DNA]</scope>
    <source>
        <strain evidence="5 6">NCTC13456</strain>
    </source>
</reference>
<dbReference type="GO" id="GO:0016987">
    <property type="term" value="F:sigma factor activity"/>
    <property type="evidence" value="ECO:0007669"/>
    <property type="project" value="UniProtKB-KW"/>
</dbReference>
<dbReference type="Gene3D" id="1.10.1740.10">
    <property type="match status" value="1"/>
</dbReference>
<dbReference type="NCBIfam" id="TIGR02937">
    <property type="entry name" value="sigma70-ECF"/>
    <property type="match status" value="1"/>
</dbReference>
<dbReference type="InterPro" id="IPR013324">
    <property type="entry name" value="RNA_pol_sigma_r3/r4-like"/>
</dbReference>
<sequence length="260" mass="31017">MLEKEYELLKKGDPKALEQIYSRHKRLLFWIGKQIITDEFVVECLVQDAFLRLWEYRDNIERPEHIFYFTRLVLKQSCYSHYRSSKNKFFRSVHSLESYENYDIYLTGYDPLEVAENIRDKVIHDEHYEEIRKILPLLSAERKHLIELCLKYGFRYKAIANAMGKRVSETSKEIKSAIEDVKSLINSQDVFVSKKEIISEEKAPNQMTEKQSLILKLRFEMKQSFTTIAKTLELSQKEVHNEFVVAYKLTQQNKFKPLNN</sequence>
<dbReference type="SUPFAM" id="SSF88659">
    <property type="entry name" value="Sigma3 and sigma4 domains of RNA polymerase sigma factors"/>
    <property type="match status" value="1"/>
</dbReference>
<accession>A0A376FZ88</accession>
<comment type="similarity">
    <text evidence="1">Belongs to the sigma-70 factor family. ECF subfamily.</text>
</comment>
<evidence type="ECO:0000256" key="3">
    <source>
        <dbReference type="ARBA" id="ARBA00023082"/>
    </source>
</evidence>
<dbReference type="AlphaFoldDB" id="A0A376FZ88"/>
<keyword evidence="3" id="KW-0731">Sigma factor</keyword>
<proteinExistence type="inferred from homology"/>
<evidence type="ECO:0000256" key="1">
    <source>
        <dbReference type="ARBA" id="ARBA00010641"/>
    </source>
</evidence>
<dbReference type="GO" id="GO:0006352">
    <property type="term" value="P:DNA-templated transcription initiation"/>
    <property type="evidence" value="ECO:0007669"/>
    <property type="project" value="InterPro"/>
</dbReference>
<dbReference type="InterPro" id="IPR039425">
    <property type="entry name" value="RNA_pol_sigma-70-like"/>
</dbReference>
<evidence type="ECO:0000256" key="2">
    <source>
        <dbReference type="ARBA" id="ARBA00023015"/>
    </source>
</evidence>
<evidence type="ECO:0000256" key="4">
    <source>
        <dbReference type="ARBA" id="ARBA00023163"/>
    </source>
</evidence>
<name>A0A376FZ88_9FLAO</name>
<dbReference type="STRING" id="343874.GCA_000805695_02943"/>
<keyword evidence="4" id="KW-0804">Transcription</keyword>
<organism evidence="5 6">
    <name type="scientific">Empedobacter falsenii</name>
    <dbReference type="NCBI Taxonomy" id="343874"/>
    <lineage>
        <taxon>Bacteria</taxon>
        <taxon>Pseudomonadati</taxon>
        <taxon>Bacteroidota</taxon>
        <taxon>Flavobacteriia</taxon>
        <taxon>Flavobacteriales</taxon>
        <taxon>Weeksellaceae</taxon>
        <taxon>Empedobacter</taxon>
    </lineage>
</organism>
<evidence type="ECO:0000313" key="6">
    <source>
        <dbReference type="Proteomes" id="UP000254737"/>
    </source>
</evidence>
<dbReference type="RefSeq" id="WP_114998462.1">
    <property type="nucleotide sequence ID" value="NZ_UFXS01000001.1"/>
</dbReference>
<dbReference type="Proteomes" id="UP000254737">
    <property type="component" value="Unassembled WGS sequence"/>
</dbReference>
<dbReference type="PANTHER" id="PTHR43133:SF46">
    <property type="entry name" value="RNA POLYMERASE SIGMA-70 FACTOR ECF SUBFAMILY"/>
    <property type="match status" value="1"/>
</dbReference>